<comment type="similarity">
    <text evidence="2">Belongs to the TspO/BZRP family.</text>
</comment>
<dbReference type="PIRSF" id="PIRSF005859">
    <property type="entry name" value="PBR"/>
    <property type="match status" value="1"/>
</dbReference>
<gene>
    <name evidence="7" type="ORF">K8U61_19005</name>
</gene>
<evidence type="ECO:0000256" key="1">
    <source>
        <dbReference type="ARBA" id="ARBA00004141"/>
    </source>
</evidence>
<dbReference type="Proteomes" id="UP000780875">
    <property type="component" value="Unassembled WGS sequence"/>
</dbReference>
<evidence type="ECO:0000313" key="8">
    <source>
        <dbReference type="Proteomes" id="UP000780875"/>
    </source>
</evidence>
<feature type="transmembrane region" description="Helical" evidence="6">
    <location>
        <begin position="55"/>
        <end position="77"/>
    </location>
</feature>
<evidence type="ECO:0000256" key="4">
    <source>
        <dbReference type="ARBA" id="ARBA00022989"/>
    </source>
</evidence>
<dbReference type="CDD" id="cd15904">
    <property type="entry name" value="TSPO_MBR"/>
    <property type="match status" value="1"/>
</dbReference>
<keyword evidence="3 6" id="KW-0812">Transmembrane</keyword>
<dbReference type="Pfam" id="PF03073">
    <property type="entry name" value="TspO_MBR"/>
    <property type="match status" value="1"/>
</dbReference>
<dbReference type="InterPro" id="IPR038330">
    <property type="entry name" value="TspO/MBR-related_sf"/>
</dbReference>
<keyword evidence="8" id="KW-1185">Reference proteome</keyword>
<dbReference type="InterPro" id="IPR004307">
    <property type="entry name" value="TspO_MBR"/>
</dbReference>
<organism evidence="7 8">
    <name type="scientific">Nocardioides mangrovi</name>
    <dbReference type="NCBI Taxonomy" id="2874580"/>
    <lineage>
        <taxon>Bacteria</taxon>
        <taxon>Bacillati</taxon>
        <taxon>Actinomycetota</taxon>
        <taxon>Actinomycetes</taxon>
        <taxon>Propionibacteriales</taxon>
        <taxon>Nocardioidaceae</taxon>
        <taxon>Nocardioides</taxon>
    </lineage>
</organism>
<dbReference type="RefSeq" id="WP_224124634.1">
    <property type="nucleotide sequence ID" value="NZ_JAIQZJ010000013.1"/>
</dbReference>
<feature type="transmembrane region" description="Helical" evidence="6">
    <location>
        <begin position="111"/>
        <end position="131"/>
    </location>
</feature>
<dbReference type="Gene3D" id="1.20.1260.100">
    <property type="entry name" value="TspO/MBR protein"/>
    <property type="match status" value="1"/>
</dbReference>
<comment type="subcellular location">
    <subcellularLocation>
        <location evidence="1">Membrane</location>
        <topology evidence="1">Multi-pass membrane protein</topology>
    </subcellularLocation>
</comment>
<feature type="transmembrane region" description="Helical" evidence="6">
    <location>
        <begin position="86"/>
        <end position="105"/>
    </location>
</feature>
<dbReference type="EMBL" id="JAIQZJ010000013">
    <property type="protein sequence ID" value="MBZ5740272.1"/>
    <property type="molecule type" value="Genomic_DNA"/>
</dbReference>
<proteinExistence type="inferred from homology"/>
<dbReference type="PANTHER" id="PTHR10057:SF0">
    <property type="entry name" value="TRANSLOCATOR PROTEIN"/>
    <property type="match status" value="1"/>
</dbReference>
<sequence>MSTHALPARRGLPSGLALVVFLLAVAAVAGVGGLAAANASDTYDRLELPAFAPPSWLFGPVWTVLYVLIAVAGWLVWRQVGVDRAMAAYAVQLVLNACWTPLFFAGDWYGAALVEIVVLVAAVVVTIGMFWRRQRAAAYLLLPYAAWVGFATALNASIWWLNR</sequence>
<keyword evidence="4 6" id="KW-1133">Transmembrane helix</keyword>
<evidence type="ECO:0000256" key="2">
    <source>
        <dbReference type="ARBA" id="ARBA00007524"/>
    </source>
</evidence>
<accession>A0ABS7UHC0</accession>
<reference evidence="7 8" key="1">
    <citation type="submission" date="2021-09" db="EMBL/GenBank/DDBJ databases">
        <title>Whole genome sequence of Nocardioides sp. GBK3QG-3.</title>
        <authorList>
            <person name="Tuo L."/>
        </authorList>
    </citation>
    <scope>NUCLEOTIDE SEQUENCE [LARGE SCALE GENOMIC DNA]</scope>
    <source>
        <strain evidence="7 8">GBK3QG-3</strain>
    </source>
</reference>
<feature type="transmembrane region" description="Helical" evidence="6">
    <location>
        <begin position="138"/>
        <end position="161"/>
    </location>
</feature>
<name>A0ABS7UHC0_9ACTN</name>
<evidence type="ECO:0000256" key="6">
    <source>
        <dbReference type="SAM" id="Phobius"/>
    </source>
</evidence>
<evidence type="ECO:0000313" key="7">
    <source>
        <dbReference type="EMBL" id="MBZ5740272.1"/>
    </source>
</evidence>
<evidence type="ECO:0000256" key="5">
    <source>
        <dbReference type="ARBA" id="ARBA00023136"/>
    </source>
</evidence>
<keyword evidence="5 6" id="KW-0472">Membrane</keyword>
<comment type="caution">
    <text evidence="7">The sequence shown here is derived from an EMBL/GenBank/DDBJ whole genome shotgun (WGS) entry which is preliminary data.</text>
</comment>
<protein>
    <submittedName>
        <fullName evidence="7">Tryptophan-rich sensory protein</fullName>
    </submittedName>
</protein>
<evidence type="ECO:0000256" key="3">
    <source>
        <dbReference type="ARBA" id="ARBA00022692"/>
    </source>
</evidence>
<dbReference type="PANTHER" id="PTHR10057">
    <property type="entry name" value="PERIPHERAL-TYPE BENZODIAZEPINE RECEPTOR"/>
    <property type="match status" value="1"/>
</dbReference>